<dbReference type="Proteomes" id="UP000658793">
    <property type="component" value="Unassembled WGS sequence"/>
</dbReference>
<name>A0ABQ1HL39_9FLAO</name>
<dbReference type="PANTHER" id="PTHR30344">
    <property type="entry name" value="6-PHOSPHOGLUCONOLACTONASE-RELATED"/>
    <property type="match status" value="1"/>
</dbReference>
<evidence type="ECO:0000313" key="4">
    <source>
        <dbReference type="Proteomes" id="UP000658793"/>
    </source>
</evidence>
<dbReference type="SUPFAM" id="SSF51004">
    <property type="entry name" value="C-terminal (heme d1) domain of cytochrome cd1-nitrite reductase"/>
    <property type="match status" value="1"/>
</dbReference>
<protein>
    <submittedName>
        <fullName evidence="3">6-phosphogluconolactonase</fullName>
    </submittedName>
</protein>
<evidence type="ECO:0000313" key="3">
    <source>
        <dbReference type="EMBL" id="GGA80993.1"/>
    </source>
</evidence>
<proteinExistence type="inferred from homology"/>
<accession>A0ABQ1HL39</accession>
<dbReference type="InterPro" id="IPR011048">
    <property type="entry name" value="Haem_d1_sf"/>
</dbReference>
<dbReference type="InterPro" id="IPR015943">
    <property type="entry name" value="WD40/YVTN_repeat-like_dom_sf"/>
</dbReference>
<gene>
    <name evidence="3" type="ORF">GCM10008015_22200</name>
</gene>
<keyword evidence="4" id="KW-1185">Reference proteome</keyword>
<keyword evidence="2" id="KW-0119">Carbohydrate metabolism</keyword>
<keyword evidence="2" id="KW-0313">Glucose metabolism</keyword>
<comment type="caution">
    <text evidence="3">The sequence shown here is derived from an EMBL/GenBank/DDBJ whole genome shotgun (WGS) entry which is preliminary data.</text>
</comment>
<dbReference type="InterPro" id="IPR019405">
    <property type="entry name" value="Lactonase_7-beta_prop"/>
</dbReference>
<dbReference type="Pfam" id="PF10282">
    <property type="entry name" value="Lactonase"/>
    <property type="match status" value="1"/>
</dbReference>
<dbReference type="Gene3D" id="2.130.10.10">
    <property type="entry name" value="YVTN repeat-like/Quinoprotein amine dehydrogenase"/>
    <property type="match status" value="1"/>
</dbReference>
<dbReference type="PANTHER" id="PTHR30344:SF1">
    <property type="entry name" value="6-PHOSPHOGLUCONOLACTONASE"/>
    <property type="match status" value="1"/>
</dbReference>
<dbReference type="InterPro" id="IPR050282">
    <property type="entry name" value="Cycloisomerase_2"/>
</dbReference>
<reference evidence="4" key="1">
    <citation type="journal article" date="2019" name="Int. J. Syst. Evol. Microbiol.">
        <title>The Global Catalogue of Microorganisms (GCM) 10K type strain sequencing project: providing services to taxonomists for standard genome sequencing and annotation.</title>
        <authorList>
            <consortium name="The Broad Institute Genomics Platform"/>
            <consortium name="The Broad Institute Genome Sequencing Center for Infectious Disease"/>
            <person name="Wu L."/>
            <person name="Ma J."/>
        </authorList>
    </citation>
    <scope>NUCLEOTIDE SEQUENCE [LARGE SCALE GENOMIC DNA]</scope>
    <source>
        <strain evidence="4">CGMCC 1.12811</strain>
    </source>
</reference>
<organism evidence="3 4">
    <name type="scientific">Flavobacterium palustre</name>
    <dbReference type="NCBI Taxonomy" id="1476463"/>
    <lineage>
        <taxon>Bacteria</taxon>
        <taxon>Pseudomonadati</taxon>
        <taxon>Bacteroidota</taxon>
        <taxon>Flavobacteriia</taxon>
        <taxon>Flavobacteriales</taxon>
        <taxon>Flavobacteriaceae</taxon>
        <taxon>Flavobacterium</taxon>
    </lineage>
</organism>
<sequence>MFFGSYTPDTTAEGIYVYELDTINGKLSKITSINNILNPSYLSVSNDGRFLYTCTESKTPNAGSVSSFKFNPQEKSLTFINSQKTNGENPVYLSLDQKEKWLIDANYTGSSLSVFPLAEDGKINPIVQHIPFTEGSINPERQKSSHIHSVFFSPDNDYIIAPDLGADKIRIFPFDTNKKEPLDTQNTSFIKTIPGSGPRHFAFHPNKKWGYSIEEIAGAISAYTIEKGQLNLIERTKIQSKKEVTDFGSAEILISPDGKFLYVSNRGMENNIAIYSIEKNGSLKNAGTQSSLGIHPRNFAISPSGKFLIVANMNSESVIVFKRDSKTGLLKKTSKLKLKNISCVKIKTI</sequence>
<dbReference type="EMBL" id="BMGA01000005">
    <property type="protein sequence ID" value="GGA80993.1"/>
    <property type="molecule type" value="Genomic_DNA"/>
</dbReference>
<evidence type="ECO:0000256" key="2">
    <source>
        <dbReference type="ARBA" id="ARBA00022526"/>
    </source>
</evidence>
<evidence type="ECO:0000256" key="1">
    <source>
        <dbReference type="ARBA" id="ARBA00005564"/>
    </source>
</evidence>
<comment type="similarity">
    <text evidence="1">Belongs to the cycloisomerase 2 family.</text>
</comment>